<gene>
    <name evidence="3" type="ORF">A2561_00010</name>
</gene>
<dbReference type="SUPFAM" id="SSF49503">
    <property type="entry name" value="Cupredoxins"/>
    <property type="match status" value="1"/>
</dbReference>
<feature type="chain" id="PRO_5009583333" description="EfeO-type cupredoxin-like domain-containing protein" evidence="1">
    <location>
        <begin position="33"/>
        <end position="277"/>
    </location>
</feature>
<comment type="caution">
    <text evidence="3">The sequence shown here is derived from an EMBL/GenBank/DDBJ whole genome shotgun (WGS) entry which is preliminary data.</text>
</comment>
<reference evidence="3 4" key="1">
    <citation type="journal article" date="2016" name="Nat. Commun.">
        <title>Thousands of microbial genomes shed light on interconnected biogeochemical processes in an aquifer system.</title>
        <authorList>
            <person name="Anantharaman K."/>
            <person name="Brown C.T."/>
            <person name="Hug L.A."/>
            <person name="Sharon I."/>
            <person name="Castelle C.J."/>
            <person name="Probst A.J."/>
            <person name="Thomas B.C."/>
            <person name="Singh A."/>
            <person name="Wilkins M.J."/>
            <person name="Karaoz U."/>
            <person name="Brodie E.L."/>
            <person name="Williams K.H."/>
            <person name="Hubbard S.S."/>
            <person name="Banfield J.F."/>
        </authorList>
    </citation>
    <scope>NUCLEOTIDE SEQUENCE [LARGE SCALE GENOMIC DNA]</scope>
</reference>
<dbReference type="Proteomes" id="UP000178935">
    <property type="component" value="Unassembled WGS sequence"/>
</dbReference>
<organism evidence="3 4">
    <name type="scientific">Candidatus Staskawiczbacteria bacterium RIFOXYD1_FULL_32_13</name>
    <dbReference type="NCBI Taxonomy" id="1802234"/>
    <lineage>
        <taxon>Bacteria</taxon>
        <taxon>Candidatus Staskawicziibacteriota</taxon>
    </lineage>
</organism>
<dbReference type="EMBL" id="MHPU01000002">
    <property type="protein sequence ID" value="OGZ89764.1"/>
    <property type="molecule type" value="Genomic_DNA"/>
</dbReference>
<protein>
    <recommendedName>
        <fullName evidence="2">EfeO-type cupredoxin-like domain-containing protein</fullName>
    </recommendedName>
</protein>
<keyword evidence="1" id="KW-0732">Signal</keyword>
<dbReference type="InterPro" id="IPR028096">
    <property type="entry name" value="EfeO_Cupredoxin"/>
</dbReference>
<accession>A0A1G2JRH8</accession>
<sequence length="277" mass="29464">MNIKTYNSKYKKMNTINLIKKIKMLAFLSSFALLLPLASISAATSTVYVYDNNYSPQTLTVPVGTTIIWVNAGSSSHTVTSDTGLFSSGSLSPGSSFSLVLGTAGTYPYHCNFHGSNGSGQYGSIIVTDSSNSTTDTLVGTVQAGSPIVINQITPVQTSAKADGTYTNGWKWVFDITAPVNETTLMMKFSNWLSTNSSATIPVSNNMRFYSTQSSNAYSEATAVTIASSNTYSSGMYLTGDLDNVSSTRKVQITVQIKIPVGTTAGSYSTSYGIKTQ</sequence>
<proteinExistence type="predicted"/>
<dbReference type="Pfam" id="PF13473">
    <property type="entry name" value="Cupredoxin_1"/>
    <property type="match status" value="1"/>
</dbReference>
<dbReference type="Gene3D" id="2.60.40.420">
    <property type="entry name" value="Cupredoxins - blue copper proteins"/>
    <property type="match status" value="1"/>
</dbReference>
<name>A0A1G2JRH8_9BACT</name>
<dbReference type="InterPro" id="IPR008972">
    <property type="entry name" value="Cupredoxin"/>
</dbReference>
<dbReference type="InterPro" id="IPR052721">
    <property type="entry name" value="ET_Amicyanin"/>
</dbReference>
<evidence type="ECO:0000256" key="1">
    <source>
        <dbReference type="SAM" id="SignalP"/>
    </source>
</evidence>
<evidence type="ECO:0000259" key="2">
    <source>
        <dbReference type="Pfam" id="PF13473"/>
    </source>
</evidence>
<dbReference type="PANTHER" id="PTHR36507:SF1">
    <property type="entry name" value="BLL1555 PROTEIN"/>
    <property type="match status" value="1"/>
</dbReference>
<dbReference type="AlphaFoldDB" id="A0A1G2JRH8"/>
<feature type="signal peptide" evidence="1">
    <location>
        <begin position="1"/>
        <end position="32"/>
    </location>
</feature>
<evidence type="ECO:0000313" key="4">
    <source>
        <dbReference type="Proteomes" id="UP000178935"/>
    </source>
</evidence>
<evidence type="ECO:0000313" key="3">
    <source>
        <dbReference type="EMBL" id="OGZ89764.1"/>
    </source>
</evidence>
<feature type="domain" description="EfeO-type cupredoxin-like" evidence="2">
    <location>
        <begin position="26"/>
        <end position="118"/>
    </location>
</feature>
<dbReference type="PANTHER" id="PTHR36507">
    <property type="entry name" value="BLL1555 PROTEIN"/>
    <property type="match status" value="1"/>
</dbReference>